<accession>A0A2S9IZN3</accession>
<keyword evidence="2" id="KW-1185">Reference proteome</keyword>
<reference evidence="1 2" key="1">
    <citation type="submission" date="2018-02" db="EMBL/GenBank/DDBJ databases">
        <title>The draft genome of Phyllobacterium sp. 1N-3.</title>
        <authorList>
            <person name="Liu L."/>
            <person name="Li L."/>
            <person name="Zhang X."/>
            <person name="Wang T."/>
            <person name="Liang L."/>
        </authorList>
    </citation>
    <scope>NUCLEOTIDE SEQUENCE [LARGE SCALE GENOMIC DNA]</scope>
    <source>
        <strain evidence="1 2">1N-3</strain>
    </source>
</reference>
<dbReference type="Pfam" id="PF11836">
    <property type="entry name" value="Phage_TAC_11"/>
    <property type="match status" value="1"/>
</dbReference>
<protein>
    <submittedName>
        <fullName evidence="1">Transfer Agent</fullName>
    </submittedName>
</protein>
<evidence type="ECO:0000313" key="1">
    <source>
        <dbReference type="EMBL" id="PRD45992.1"/>
    </source>
</evidence>
<proteinExistence type="predicted"/>
<dbReference type="Proteomes" id="UP000239434">
    <property type="component" value="Unassembled WGS sequence"/>
</dbReference>
<dbReference type="InterPro" id="IPR021791">
    <property type="entry name" value="Phage_TAC_11"/>
</dbReference>
<dbReference type="EMBL" id="PVBR01000001">
    <property type="protein sequence ID" value="PRD45992.1"/>
    <property type="molecule type" value="Genomic_DNA"/>
</dbReference>
<sequence length="118" mass="12212">MVNRHRGEVGAVLDGREWALCLTLGALAELEAAFEAEDLTALIARFSSARLSARDMVRIITAGLRGGGHSVTEDDVAQMQADGGAAGFARIVSELLTVAFGAAQAATAKPESDSLSNP</sequence>
<evidence type="ECO:0000313" key="2">
    <source>
        <dbReference type="Proteomes" id="UP000239434"/>
    </source>
</evidence>
<comment type="caution">
    <text evidence="1">The sequence shown here is derived from an EMBL/GenBank/DDBJ whole genome shotgun (WGS) entry which is preliminary data.</text>
</comment>
<gene>
    <name evidence="1" type="ORF">C5748_01225</name>
</gene>
<organism evidence="1 2">
    <name type="scientific">Phyllobacterium phragmitis</name>
    <dbReference type="NCBI Taxonomy" id="2670329"/>
    <lineage>
        <taxon>Bacteria</taxon>
        <taxon>Pseudomonadati</taxon>
        <taxon>Pseudomonadota</taxon>
        <taxon>Alphaproteobacteria</taxon>
        <taxon>Hyphomicrobiales</taxon>
        <taxon>Phyllobacteriaceae</taxon>
        <taxon>Phyllobacterium</taxon>
    </lineage>
</organism>
<name>A0A2S9IZN3_9HYPH</name>
<dbReference type="AlphaFoldDB" id="A0A2S9IZN3"/>